<dbReference type="InterPro" id="IPR036869">
    <property type="entry name" value="J_dom_sf"/>
</dbReference>
<comment type="caution">
    <text evidence="7">The sequence shown here is derived from an EMBL/GenBank/DDBJ whole genome shotgun (WGS) entry which is preliminary data.</text>
</comment>
<evidence type="ECO:0000313" key="8">
    <source>
        <dbReference type="Proteomes" id="UP000626109"/>
    </source>
</evidence>
<dbReference type="SUPFAM" id="SSF46565">
    <property type="entry name" value="Chaperone J-domain"/>
    <property type="match status" value="1"/>
</dbReference>
<dbReference type="GO" id="GO:0046872">
    <property type="term" value="F:metal ion binding"/>
    <property type="evidence" value="ECO:0007669"/>
    <property type="project" value="UniProtKB-KW"/>
</dbReference>
<sequence length="465" mass="50491">GLHCYSVLGLSRTATAEEVKARYRELALLHHPDVASEASQSGELHLFAEMTVESSIPFAEVDSSLRSPCWRLEQEWSALEMLGHWPRLNLQDCCCIEISACMRFYILVAVLAQIPCEQPDTQIFSCHPRLRARPIMFAQRTLSRCLSTASQQVSRRGKSSLSLRASTQLASAQADPVAYVSSQLAYFDAFKFAPIRESTVSREMTSRYMGDMLEHAETDVVIIGAGSAGLSCAYELSKHPGVKVTIIEQSVAPGGGCWLGGQLFSAMVIRKPAHEFLDELDVPYDDKGDYVVVKHASLFMSSILRQVLLSDQVKLFNAVAVEDLLVRQGPDGVFVRGVVTNWSLVTQNHDTQSCMDPQVMEAKVVVSCTGHDGPMGATSAKRLESIGALPAGLPGMGALDMMTAEDAVLQMTTEVVPGLIFAGMEVAEARGCNRMGPTFGAMLMSGQKAANLALQVLRRREAGGV</sequence>
<dbReference type="Gene3D" id="1.10.287.110">
    <property type="entry name" value="DnaJ domain"/>
    <property type="match status" value="1"/>
</dbReference>
<name>A0A813IC04_POLGL</name>
<dbReference type="SUPFAM" id="SSF51905">
    <property type="entry name" value="FAD/NAD(P)-binding domain"/>
    <property type="match status" value="1"/>
</dbReference>
<dbReference type="GO" id="GO:0009228">
    <property type="term" value="P:thiamine biosynthetic process"/>
    <property type="evidence" value="ECO:0007669"/>
    <property type="project" value="UniProtKB-KW"/>
</dbReference>
<dbReference type="Gene3D" id="3.50.50.60">
    <property type="entry name" value="FAD/NAD(P)-binding domain"/>
    <property type="match status" value="1"/>
</dbReference>
<dbReference type="GO" id="GO:0016740">
    <property type="term" value="F:transferase activity"/>
    <property type="evidence" value="ECO:0007669"/>
    <property type="project" value="UniProtKB-KW"/>
</dbReference>
<dbReference type="Pfam" id="PF01946">
    <property type="entry name" value="Thi4"/>
    <property type="match status" value="1"/>
</dbReference>
<dbReference type="CDD" id="cd06257">
    <property type="entry name" value="DnaJ"/>
    <property type="match status" value="1"/>
</dbReference>
<organism evidence="7 8">
    <name type="scientific">Polarella glacialis</name>
    <name type="common">Dinoflagellate</name>
    <dbReference type="NCBI Taxonomy" id="89957"/>
    <lineage>
        <taxon>Eukaryota</taxon>
        <taxon>Sar</taxon>
        <taxon>Alveolata</taxon>
        <taxon>Dinophyceae</taxon>
        <taxon>Suessiales</taxon>
        <taxon>Suessiaceae</taxon>
        <taxon>Polarella</taxon>
    </lineage>
</organism>
<accession>A0A813IC04</accession>
<evidence type="ECO:0000256" key="3">
    <source>
        <dbReference type="ARBA" id="ARBA00022977"/>
    </source>
</evidence>
<evidence type="ECO:0000259" key="6">
    <source>
        <dbReference type="PROSITE" id="PS50076"/>
    </source>
</evidence>
<proteinExistence type="predicted"/>
<protein>
    <recommendedName>
        <fullName evidence="6">J domain-containing protein</fullName>
    </recommendedName>
</protein>
<evidence type="ECO:0000256" key="1">
    <source>
        <dbReference type="ARBA" id="ARBA00022679"/>
    </source>
</evidence>
<dbReference type="SMART" id="SM00271">
    <property type="entry name" value="DnaJ"/>
    <property type="match status" value="1"/>
</dbReference>
<evidence type="ECO:0000256" key="5">
    <source>
        <dbReference type="ARBA" id="ARBA00023027"/>
    </source>
</evidence>
<keyword evidence="2" id="KW-0479">Metal-binding</keyword>
<feature type="non-terminal residue" evidence="7">
    <location>
        <position position="465"/>
    </location>
</feature>
<gene>
    <name evidence="7" type="ORF">PGLA2088_LOCUS6311</name>
</gene>
<dbReference type="EMBL" id="CAJNNW010006245">
    <property type="protein sequence ID" value="CAE8648143.1"/>
    <property type="molecule type" value="Genomic_DNA"/>
</dbReference>
<dbReference type="InterPro" id="IPR002922">
    <property type="entry name" value="Thi4_fam"/>
</dbReference>
<dbReference type="Gene3D" id="6.10.250.2840">
    <property type="match status" value="1"/>
</dbReference>
<evidence type="ECO:0000256" key="4">
    <source>
        <dbReference type="ARBA" id="ARBA00023004"/>
    </source>
</evidence>
<dbReference type="AlphaFoldDB" id="A0A813IC04"/>
<feature type="domain" description="J" evidence="6">
    <location>
        <begin position="3"/>
        <end position="87"/>
    </location>
</feature>
<keyword evidence="3" id="KW-0784">Thiamine biosynthesis</keyword>
<reference evidence="7" key="1">
    <citation type="submission" date="2021-02" db="EMBL/GenBank/DDBJ databases">
        <authorList>
            <person name="Dougan E. K."/>
            <person name="Rhodes N."/>
            <person name="Thang M."/>
            <person name="Chan C."/>
        </authorList>
    </citation>
    <scope>NUCLEOTIDE SEQUENCE</scope>
</reference>
<dbReference type="PROSITE" id="PS50076">
    <property type="entry name" value="DNAJ_2"/>
    <property type="match status" value="1"/>
</dbReference>
<dbReference type="PRINTS" id="PR00625">
    <property type="entry name" value="JDOMAIN"/>
</dbReference>
<keyword evidence="4" id="KW-0408">Iron</keyword>
<dbReference type="Pfam" id="PF00226">
    <property type="entry name" value="DnaJ"/>
    <property type="match status" value="1"/>
</dbReference>
<dbReference type="PANTHER" id="PTHR43422:SF3">
    <property type="entry name" value="THIAMINE THIAZOLE SYNTHASE"/>
    <property type="match status" value="1"/>
</dbReference>
<dbReference type="InterPro" id="IPR001623">
    <property type="entry name" value="DnaJ_domain"/>
</dbReference>
<evidence type="ECO:0000256" key="2">
    <source>
        <dbReference type="ARBA" id="ARBA00022723"/>
    </source>
</evidence>
<keyword evidence="1" id="KW-0808">Transferase</keyword>
<keyword evidence="5" id="KW-0520">NAD</keyword>
<dbReference type="PANTHER" id="PTHR43422">
    <property type="entry name" value="THIAMINE THIAZOLE SYNTHASE"/>
    <property type="match status" value="1"/>
</dbReference>
<evidence type="ECO:0000313" key="7">
    <source>
        <dbReference type="EMBL" id="CAE8648143.1"/>
    </source>
</evidence>
<dbReference type="NCBIfam" id="TIGR00292">
    <property type="entry name" value="sulfide-dependent adenosine diphosphate thiazole synthase"/>
    <property type="match status" value="1"/>
</dbReference>
<dbReference type="Proteomes" id="UP000626109">
    <property type="component" value="Unassembled WGS sequence"/>
</dbReference>
<dbReference type="InterPro" id="IPR036188">
    <property type="entry name" value="FAD/NAD-bd_sf"/>
</dbReference>